<dbReference type="Pfam" id="PF01061">
    <property type="entry name" value="ABC2_membrane"/>
    <property type="match status" value="1"/>
</dbReference>
<keyword evidence="3 6" id="KW-1133">Transmembrane helix</keyword>
<evidence type="ECO:0000256" key="1">
    <source>
        <dbReference type="ARBA" id="ARBA00004141"/>
    </source>
</evidence>
<gene>
    <name evidence="8" type="ORF">JOE68_005341</name>
</gene>
<keyword evidence="9" id="KW-1185">Reference proteome</keyword>
<feature type="transmembrane region" description="Helical" evidence="6">
    <location>
        <begin position="133"/>
        <end position="158"/>
    </location>
</feature>
<dbReference type="PANTHER" id="PTHR43229">
    <property type="entry name" value="NODULATION PROTEIN J"/>
    <property type="match status" value="1"/>
</dbReference>
<comment type="subcellular location">
    <subcellularLocation>
        <location evidence="1">Membrane</location>
        <topology evidence="1">Multi-pass membrane protein</topology>
    </subcellularLocation>
</comment>
<feature type="transmembrane region" description="Helical" evidence="6">
    <location>
        <begin position="170"/>
        <end position="189"/>
    </location>
</feature>
<name>A0ABS2SE11_9PSEU</name>
<reference evidence="8 9" key="1">
    <citation type="submission" date="2021-01" db="EMBL/GenBank/DDBJ databases">
        <title>Sequencing the genomes of 1000 actinobacteria strains.</title>
        <authorList>
            <person name="Klenk H.-P."/>
        </authorList>
    </citation>
    <scope>NUCLEOTIDE SEQUENCE [LARGE SCALE GENOMIC DNA]</scope>
    <source>
        <strain evidence="8 9">DSM 44581</strain>
    </source>
</reference>
<evidence type="ECO:0000256" key="6">
    <source>
        <dbReference type="SAM" id="Phobius"/>
    </source>
</evidence>
<feature type="transmembrane region" description="Helical" evidence="6">
    <location>
        <begin position="217"/>
        <end position="243"/>
    </location>
</feature>
<evidence type="ECO:0000256" key="2">
    <source>
        <dbReference type="ARBA" id="ARBA00022692"/>
    </source>
</evidence>
<keyword evidence="2 6" id="KW-0812">Transmembrane</keyword>
<feature type="transmembrane region" description="Helical" evidence="6">
    <location>
        <begin position="100"/>
        <end position="121"/>
    </location>
</feature>
<organism evidence="8 9">
    <name type="scientific">Saccharothrix algeriensis</name>
    <dbReference type="NCBI Taxonomy" id="173560"/>
    <lineage>
        <taxon>Bacteria</taxon>
        <taxon>Bacillati</taxon>
        <taxon>Actinomycetota</taxon>
        <taxon>Actinomycetes</taxon>
        <taxon>Pseudonocardiales</taxon>
        <taxon>Pseudonocardiaceae</taxon>
        <taxon>Saccharothrix</taxon>
    </lineage>
</organism>
<comment type="caution">
    <text evidence="8">The sequence shown here is derived from an EMBL/GenBank/DDBJ whole genome shotgun (WGS) entry which is preliminary data.</text>
</comment>
<dbReference type="PANTHER" id="PTHR43229:SF6">
    <property type="entry name" value="ABC-TYPE MULTIDRUG TRANSPORT SYSTEM, PERMEASE COMPONENT"/>
    <property type="match status" value="1"/>
</dbReference>
<dbReference type="PIRSF" id="PIRSF006648">
    <property type="entry name" value="DrrB"/>
    <property type="match status" value="1"/>
</dbReference>
<keyword evidence="5" id="KW-0046">Antibiotic resistance</keyword>
<feature type="transmembrane region" description="Helical" evidence="6">
    <location>
        <begin position="47"/>
        <end position="67"/>
    </location>
</feature>
<keyword evidence="4 6" id="KW-0472">Membrane</keyword>
<evidence type="ECO:0000256" key="5">
    <source>
        <dbReference type="ARBA" id="ARBA00023251"/>
    </source>
</evidence>
<dbReference type="EMBL" id="JAFBCL010000001">
    <property type="protein sequence ID" value="MBM7814476.1"/>
    <property type="molecule type" value="Genomic_DNA"/>
</dbReference>
<proteinExistence type="predicted"/>
<sequence>MIRVFLSAAWFQALLLRGPADLAALFNTPLFTLALLAIMQHAGRSDLAPYAVVGSTVIAVWSMAMVVSGDIIDSDRANGTLEAVIGTPAPLAVVVLGRTATVTVISTVALLESLAVAWLAFGVVVDSRHVGVLVATLAVTVVAMVGTATAMAGVFVLARSARTFQNALSYPFYLLSGAVVPTDLLPSWLQPVSRAVFLSWSTDLVRDTLRAAPVPDVAARLAVVLGLGSLGYLGGVLMLAVVLRRVRTTGAVVFA</sequence>
<evidence type="ECO:0000313" key="9">
    <source>
        <dbReference type="Proteomes" id="UP001195724"/>
    </source>
</evidence>
<evidence type="ECO:0000256" key="3">
    <source>
        <dbReference type="ARBA" id="ARBA00022989"/>
    </source>
</evidence>
<accession>A0ABS2SE11</accession>
<dbReference type="Proteomes" id="UP001195724">
    <property type="component" value="Unassembled WGS sequence"/>
</dbReference>
<evidence type="ECO:0000259" key="7">
    <source>
        <dbReference type="Pfam" id="PF01061"/>
    </source>
</evidence>
<evidence type="ECO:0000256" key="4">
    <source>
        <dbReference type="ARBA" id="ARBA00023136"/>
    </source>
</evidence>
<feature type="domain" description="ABC-2 type transporter transmembrane" evidence="7">
    <location>
        <begin position="31"/>
        <end position="208"/>
    </location>
</feature>
<dbReference type="InterPro" id="IPR000412">
    <property type="entry name" value="ABC_2_transport"/>
</dbReference>
<evidence type="ECO:0000313" key="8">
    <source>
        <dbReference type="EMBL" id="MBM7814476.1"/>
    </source>
</evidence>
<dbReference type="RefSeq" id="WP_204845062.1">
    <property type="nucleotide sequence ID" value="NZ_JAFBCL010000001.1"/>
</dbReference>
<dbReference type="InterPro" id="IPR013525">
    <property type="entry name" value="ABC2_TM"/>
</dbReference>
<protein>
    <submittedName>
        <fullName evidence="8">ABC-2 type transport system permease protein</fullName>
    </submittedName>
</protein>
<dbReference type="InterPro" id="IPR051784">
    <property type="entry name" value="Nod_factor_ABC_transporter"/>
</dbReference>